<dbReference type="Gene3D" id="1.10.630.10">
    <property type="entry name" value="Cytochrome P450"/>
    <property type="match status" value="1"/>
</dbReference>
<evidence type="ECO:0000256" key="5">
    <source>
        <dbReference type="ARBA" id="ARBA00022824"/>
    </source>
</evidence>
<dbReference type="PANTHER" id="PTHR24291">
    <property type="entry name" value="CYTOCHROME P450 FAMILY 4"/>
    <property type="match status" value="1"/>
</dbReference>
<dbReference type="EMBL" id="UXUI01008885">
    <property type="protein sequence ID" value="VDD92602.1"/>
    <property type="molecule type" value="Genomic_DNA"/>
</dbReference>
<dbReference type="Proteomes" id="UP000274131">
    <property type="component" value="Unassembled WGS sequence"/>
</dbReference>
<accession>A0A0N4VBG2</accession>
<comment type="similarity">
    <text evidence="3 10">Belongs to the cytochrome P450 family.</text>
</comment>
<comment type="cofactor">
    <cofactor evidence="1 9">
        <name>heme</name>
        <dbReference type="ChEBI" id="CHEBI:30413"/>
    </cofactor>
</comment>
<evidence type="ECO:0000313" key="12">
    <source>
        <dbReference type="Proteomes" id="UP000274131"/>
    </source>
</evidence>
<keyword evidence="10" id="KW-0560">Oxidoreductase</keyword>
<reference evidence="13" key="1">
    <citation type="submission" date="2017-02" db="UniProtKB">
        <authorList>
            <consortium name="WormBaseParasite"/>
        </authorList>
    </citation>
    <scope>IDENTIFICATION</scope>
</reference>
<dbReference type="OrthoDB" id="1470350at2759"/>
<dbReference type="AlphaFoldDB" id="A0A0N4VBG2"/>
<dbReference type="GO" id="GO:0005506">
    <property type="term" value="F:iron ion binding"/>
    <property type="evidence" value="ECO:0007669"/>
    <property type="project" value="InterPro"/>
</dbReference>
<dbReference type="PROSITE" id="PS00086">
    <property type="entry name" value="CYTOCHROME_P450"/>
    <property type="match status" value="1"/>
</dbReference>
<evidence type="ECO:0000256" key="10">
    <source>
        <dbReference type="RuleBase" id="RU000461"/>
    </source>
</evidence>
<evidence type="ECO:0000256" key="6">
    <source>
        <dbReference type="ARBA" id="ARBA00023004"/>
    </source>
</evidence>
<dbReference type="SUPFAM" id="SSF48264">
    <property type="entry name" value="Cytochrome P450"/>
    <property type="match status" value="1"/>
</dbReference>
<dbReference type="GO" id="GO:0016705">
    <property type="term" value="F:oxidoreductase activity, acting on paired donors, with incorporation or reduction of molecular oxygen"/>
    <property type="evidence" value="ECO:0007669"/>
    <property type="project" value="InterPro"/>
</dbReference>
<evidence type="ECO:0000256" key="4">
    <source>
        <dbReference type="ARBA" id="ARBA00022617"/>
    </source>
</evidence>
<dbReference type="PRINTS" id="PR00385">
    <property type="entry name" value="P450"/>
</dbReference>
<keyword evidence="5" id="KW-0256">Endoplasmic reticulum</keyword>
<dbReference type="InterPro" id="IPR050196">
    <property type="entry name" value="Cytochrome_P450_Monoox"/>
</dbReference>
<keyword evidence="9 10" id="KW-0479">Metal-binding</keyword>
<name>A0A0N4VBG2_ENTVE</name>
<dbReference type="STRING" id="51028.A0A0N4VBG2"/>
<dbReference type="InterPro" id="IPR002401">
    <property type="entry name" value="Cyt_P450_E_grp-I"/>
</dbReference>
<evidence type="ECO:0000256" key="7">
    <source>
        <dbReference type="ARBA" id="ARBA00023033"/>
    </source>
</evidence>
<sequence>MLTCAFQPTAIKSYEERFNTYARVLLEVLDQYADKDETFDLLPYLKRYSVDFMTDATFGIQVNTQKGENLDYYEAVTRILELGFETLYSPWLRIGVISRLFGHARKMDNYQLIVRRVQRTAVIEGKKEHDRMKEKTSLGKKEKKCFLDWLLNLQDERNLSFEDVCEEIATTFFADAQFKFPKIKFLYALSSHDNVSSSIGFVLFILGLNMECQNKIYEELNSVLGDEEREVTTDDVKNLVYLDRCIKENLRLYPQVVIVARRITEDIKIGEYTIPAGVTAYISPFSAARDPREWKEPDFFNPDNFSAENIAKRDPFSYIPFSAGIRNCIGQKFASAQERIALAHLLRRYEFHSMVTEEQNRAIPEVSLRPSRGFPMRITRRKKKY</sequence>
<evidence type="ECO:0000313" key="11">
    <source>
        <dbReference type="EMBL" id="VDD92602.1"/>
    </source>
</evidence>
<protein>
    <submittedName>
        <fullName evidence="13">Cytochrome P450</fullName>
    </submittedName>
</protein>
<keyword evidence="12" id="KW-1185">Reference proteome</keyword>
<evidence type="ECO:0000256" key="3">
    <source>
        <dbReference type="ARBA" id="ARBA00010617"/>
    </source>
</evidence>
<evidence type="ECO:0000256" key="1">
    <source>
        <dbReference type="ARBA" id="ARBA00001971"/>
    </source>
</evidence>
<dbReference type="InterPro" id="IPR017972">
    <property type="entry name" value="Cyt_P450_CS"/>
</dbReference>
<dbReference type="GO" id="GO:0004497">
    <property type="term" value="F:monooxygenase activity"/>
    <property type="evidence" value="ECO:0007669"/>
    <property type="project" value="UniProtKB-KW"/>
</dbReference>
<evidence type="ECO:0000256" key="9">
    <source>
        <dbReference type="PIRSR" id="PIRSR602401-1"/>
    </source>
</evidence>
<dbReference type="PRINTS" id="PR00463">
    <property type="entry name" value="EP450I"/>
</dbReference>
<dbReference type="Pfam" id="PF00067">
    <property type="entry name" value="p450"/>
    <property type="match status" value="1"/>
</dbReference>
<dbReference type="WBParaSite" id="EVEC_0000786901-mRNA-1">
    <property type="protein sequence ID" value="EVEC_0000786901-mRNA-1"/>
    <property type="gene ID" value="EVEC_0000786901"/>
</dbReference>
<keyword evidence="4 9" id="KW-0349">Heme</keyword>
<organism evidence="13">
    <name type="scientific">Enterobius vermicularis</name>
    <name type="common">Human pinworm</name>
    <dbReference type="NCBI Taxonomy" id="51028"/>
    <lineage>
        <taxon>Eukaryota</taxon>
        <taxon>Metazoa</taxon>
        <taxon>Ecdysozoa</taxon>
        <taxon>Nematoda</taxon>
        <taxon>Chromadorea</taxon>
        <taxon>Rhabditida</taxon>
        <taxon>Spirurina</taxon>
        <taxon>Oxyuridomorpha</taxon>
        <taxon>Oxyuroidea</taxon>
        <taxon>Oxyuridae</taxon>
        <taxon>Enterobius</taxon>
    </lineage>
</organism>
<dbReference type="InterPro" id="IPR001128">
    <property type="entry name" value="Cyt_P450"/>
</dbReference>
<evidence type="ECO:0000256" key="2">
    <source>
        <dbReference type="ARBA" id="ARBA00004586"/>
    </source>
</evidence>
<feature type="binding site" description="axial binding residue" evidence="9">
    <location>
        <position position="328"/>
    </location>
    <ligand>
        <name>heme</name>
        <dbReference type="ChEBI" id="CHEBI:30413"/>
    </ligand>
    <ligandPart>
        <name>Fe</name>
        <dbReference type="ChEBI" id="CHEBI:18248"/>
    </ligandPart>
</feature>
<keyword evidence="6 9" id="KW-0408">Iron</keyword>
<dbReference type="PANTHER" id="PTHR24291:SF189">
    <property type="entry name" value="CYTOCHROME P450 4C3-RELATED"/>
    <property type="match status" value="1"/>
</dbReference>
<reference evidence="11 12" key="2">
    <citation type="submission" date="2018-10" db="EMBL/GenBank/DDBJ databases">
        <authorList>
            <consortium name="Pathogen Informatics"/>
        </authorList>
    </citation>
    <scope>NUCLEOTIDE SEQUENCE [LARGE SCALE GENOMIC DNA]</scope>
</reference>
<evidence type="ECO:0000313" key="13">
    <source>
        <dbReference type="WBParaSite" id="EVEC_0000786901-mRNA-1"/>
    </source>
</evidence>
<keyword evidence="7 10" id="KW-0503">Monooxygenase</keyword>
<keyword evidence="8" id="KW-0472">Membrane</keyword>
<proteinExistence type="inferred from homology"/>
<dbReference type="GO" id="GO:0005789">
    <property type="term" value="C:endoplasmic reticulum membrane"/>
    <property type="evidence" value="ECO:0007669"/>
    <property type="project" value="UniProtKB-SubCell"/>
</dbReference>
<dbReference type="GO" id="GO:0020037">
    <property type="term" value="F:heme binding"/>
    <property type="evidence" value="ECO:0007669"/>
    <property type="project" value="InterPro"/>
</dbReference>
<evidence type="ECO:0000256" key="8">
    <source>
        <dbReference type="ARBA" id="ARBA00023136"/>
    </source>
</evidence>
<dbReference type="InterPro" id="IPR036396">
    <property type="entry name" value="Cyt_P450_sf"/>
</dbReference>
<gene>
    <name evidence="11" type="ORF">EVEC_LOCUS7353</name>
</gene>
<comment type="subcellular location">
    <subcellularLocation>
        <location evidence="2">Endoplasmic reticulum membrane</location>
    </subcellularLocation>
</comment>